<accession>A0A1B7WW55</accession>
<evidence type="ECO:0000313" key="3">
    <source>
        <dbReference type="Proteomes" id="UP000092093"/>
    </source>
</evidence>
<protein>
    <submittedName>
        <fullName evidence="2">Uncharacterized protein</fullName>
    </submittedName>
</protein>
<sequence>MAIKFVTKSQQEVQVIEKQRLTLLDAIRVMSWEQHKLDNPNYKRGLEGYNTEFGDEWKIDPIHDKSLDELIEFIQDLGFTVDELLSVRSEHYSEKKLIQERVAAKKAREFGYETSQTNGFKESEDGDDEYGYPPY</sequence>
<dbReference type="EMBL" id="LJOW01000152">
    <property type="protein sequence ID" value="OBQ41280.1"/>
    <property type="molecule type" value="Genomic_DNA"/>
</dbReference>
<reference evidence="2 3" key="1">
    <citation type="submission" date="2015-09" db="EMBL/GenBank/DDBJ databases">
        <title>Aphanizomenon flos-aquae WA102.</title>
        <authorList>
            <person name="Driscoll C."/>
        </authorList>
    </citation>
    <scope>NUCLEOTIDE SEQUENCE [LARGE SCALE GENOMIC DNA]</scope>
    <source>
        <strain evidence="2">WA102</strain>
    </source>
</reference>
<feature type="compositionally biased region" description="Acidic residues" evidence="1">
    <location>
        <begin position="124"/>
        <end position="135"/>
    </location>
</feature>
<evidence type="ECO:0000256" key="1">
    <source>
        <dbReference type="SAM" id="MobiDB-lite"/>
    </source>
</evidence>
<dbReference type="Proteomes" id="UP000092093">
    <property type="component" value="Unassembled WGS sequence"/>
</dbReference>
<proteinExistence type="predicted"/>
<feature type="region of interest" description="Disordered" evidence="1">
    <location>
        <begin position="113"/>
        <end position="135"/>
    </location>
</feature>
<dbReference type="AlphaFoldDB" id="A0A1B7WW55"/>
<name>A0A1B7WW55_APHFL</name>
<dbReference type="PATRIC" id="fig|1710896.3.peg.5689"/>
<comment type="caution">
    <text evidence="2">The sequence shown here is derived from an EMBL/GenBank/DDBJ whole genome shotgun (WGS) entry which is preliminary data.</text>
</comment>
<organism evidence="2 3">
    <name type="scientific">Aphanizomenon flos-aquae WA102</name>
    <dbReference type="NCBI Taxonomy" id="1710896"/>
    <lineage>
        <taxon>Bacteria</taxon>
        <taxon>Bacillati</taxon>
        <taxon>Cyanobacteriota</taxon>
        <taxon>Cyanophyceae</taxon>
        <taxon>Nostocales</taxon>
        <taxon>Aphanizomenonaceae</taxon>
        <taxon>Aphanizomenon</taxon>
    </lineage>
</organism>
<gene>
    <name evidence="2" type="ORF">AN484_21265</name>
</gene>
<evidence type="ECO:0000313" key="2">
    <source>
        <dbReference type="EMBL" id="OBQ41280.1"/>
    </source>
</evidence>